<accession>A0A151MFD4</accession>
<evidence type="ECO:0000313" key="4">
    <source>
        <dbReference type="Proteomes" id="UP000050525"/>
    </source>
</evidence>
<dbReference type="PANTHER" id="PTHR11430:SF77">
    <property type="entry name" value="LIPOCALIN-LIKE 1 PROTEIN"/>
    <property type="match status" value="1"/>
</dbReference>
<organism evidence="3 4">
    <name type="scientific">Alligator mississippiensis</name>
    <name type="common">American alligator</name>
    <dbReference type="NCBI Taxonomy" id="8496"/>
    <lineage>
        <taxon>Eukaryota</taxon>
        <taxon>Metazoa</taxon>
        <taxon>Chordata</taxon>
        <taxon>Craniata</taxon>
        <taxon>Vertebrata</taxon>
        <taxon>Euteleostomi</taxon>
        <taxon>Archelosauria</taxon>
        <taxon>Archosauria</taxon>
        <taxon>Crocodylia</taxon>
        <taxon>Alligatoridae</taxon>
        <taxon>Alligatorinae</taxon>
        <taxon>Alligator</taxon>
    </lineage>
</organism>
<sequence>MMFTGTWHIVVGASNCPVFLSMKEIMKTSVAIITAMPGGDLTLTVGFPLPDACQKIEMHLKSTGQPGHYTNSEMGKRDMRVVETDYDHYAIVYMFKDQGGETSVTLQLFNAFPELPPVS</sequence>
<evidence type="ECO:0000256" key="1">
    <source>
        <dbReference type="ARBA" id="ARBA00006889"/>
    </source>
</evidence>
<dbReference type="SUPFAM" id="SSF50814">
    <property type="entry name" value="Lipocalins"/>
    <property type="match status" value="1"/>
</dbReference>
<dbReference type="PANTHER" id="PTHR11430">
    <property type="entry name" value="LIPOCALIN"/>
    <property type="match status" value="1"/>
</dbReference>
<protein>
    <submittedName>
        <fullName evidence="3">Lipocalin-15 isoform A</fullName>
    </submittedName>
</protein>
<proteinExistence type="inferred from homology"/>
<keyword evidence="4" id="KW-1185">Reference proteome</keyword>
<dbReference type="Gene3D" id="2.40.128.20">
    <property type="match status" value="1"/>
</dbReference>
<evidence type="ECO:0000313" key="3">
    <source>
        <dbReference type="EMBL" id="KYO23100.1"/>
    </source>
</evidence>
<dbReference type="Proteomes" id="UP000050525">
    <property type="component" value="Unassembled WGS sequence"/>
</dbReference>
<comment type="caution">
    <text evidence="3">The sequence shown here is derived from an EMBL/GenBank/DDBJ whole genome shotgun (WGS) entry which is preliminary data.</text>
</comment>
<dbReference type="Pfam" id="PF00061">
    <property type="entry name" value="Lipocalin"/>
    <property type="match status" value="1"/>
</dbReference>
<name>A0A151MFD4_ALLMI</name>
<dbReference type="InterPro" id="IPR002345">
    <property type="entry name" value="Lipocalin"/>
</dbReference>
<evidence type="ECO:0000259" key="2">
    <source>
        <dbReference type="Pfam" id="PF00061"/>
    </source>
</evidence>
<dbReference type="InterPro" id="IPR012674">
    <property type="entry name" value="Calycin"/>
</dbReference>
<dbReference type="GO" id="GO:0036094">
    <property type="term" value="F:small molecule binding"/>
    <property type="evidence" value="ECO:0007669"/>
    <property type="project" value="InterPro"/>
</dbReference>
<dbReference type="InterPro" id="IPR000566">
    <property type="entry name" value="Lipocln_cytosolic_FA-bd_dom"/>
</dbReference>
<gene>
    <name evidence="3" type="primary">CALII</name>
    <name evidence="3" type="ORF">Y1Q_0005559</name>
</gene>
<dbReference type="AlphaFoldDB" id="A0A151MFD4"/>
<dbReference type="EMBL" id="AKHW03006215">
    <property type="protein sequence ID" value="KYO23100.1"/>
    <property type="molecule type" value="Genomic_DNA"/>
</dbReference>
<feature type="domain" description="Lipocalin/cytosolic fatty-acid binding" evidence="2">
    <location>
        <begin position="4"/>
        <end position="117"/>
    </location>
</feature>
<comment type="similarity">
    <text evidence="1">Belongs to the calycin superfamily. Lipocalin family.</text>
</comment>
<reference evidence="3 4" key="1">
    <citation type="journal article" date="2012" name="Genome Biol.">
        <title>Sequencing three crocodilian genomes to illuminate the evolution of archosaurs and amniotes.</title>
        <authorList>
            <person name="St John J.A."/>
            <person name="Braun E.L."/>
            <person name="Isberg S.R."/>
            <person name="Miles L.G."/>
            <person name="Chong A.Y."/>
            <person name="Gongora J."/>
            <person name="Dalzell P."/>
            <person name="Moran C."/>
            <person name="Bed'hom B."/>
            <person name="Abzhanov A."/>
            <person name="Burgess S.C."/>
            <person name="Cooksey A.M."/>
            <person name="Castoe T.A."/>
            <person name="Crawford N.G."/>
            <person name="Densmore L.D."/>
            <person name="Drew J.C."/>
            <person name="Edwards S.V."/>
            <person name="Faircloth B.C."/>
            <person name="Fujita M.K."/>
            <person name="Greenwold M.J."/>
            <person name="Hoffmann F.G."/>
            <person name="Howard J.M."/>
            <person name="Iguchi T."/>
            <person name="Janes D.E."/>
            <person name="Khan S.Y."/>
            <person name="Kohno S."/>
            <person name="de Koning A.J."/>
            <person name="Lance S.L."/>
            <person name="McCarthy F.M."/>
            <person name="McCormack J.E."/>
            <person name="Merchant M.E."/>
            <person name="Peterson D.G."/>
            <person name="Pollock D.D."/>
            <person name="Pourmand N."/>
            <person name="Raney B.J."/>
            <person name="Roessler K.A."/>
            <person name="Sanford J.R."/>
            <person name="Sawyer R.H."/>
            <person name="Schmidt C.J."/>
            <person name="Triplett E.W."/>
            <person name="Tuberville T.D."/>
            <person name="Venegas-Anaya M."/>
            <person name="Howard J.T."/>
            <person name="Jarvis E.D."/>
            <person name="Guillette L.J.Jr."/>
            <person name="Glenn T.C."/>
            <person name="Green R.E."/>
            <person name="Ray D.A."/>
        </authorList>
    </citation>
    <scope>NUCLEOTIDE SEQUENCE [LARGE SCALE GENOMIC DNA]</scope>
    <source>
        <strain evidence="3">KSC_2009_1</strain>
    </source>
</reference>